<dbReference type="Proteomes" id="UP001523401">
    <property type="component" value="Unassembled WGS sequence"/>
</dbReference>
<proteinExistence type="predicted"/>
<evidence type="ECO:0000313" key="1">
    <source>
        <dbReference type="EMBL" id="MCO6159108.1"/>
    </source>
</evidence>
<protein>
    <submittedName>
        <fullName evidence="1">Uncharacterized protein</fullName>
    </submittedName>
</protein>
<comment type="caution">
    <text evidence="1">The sequence shown here is derived from an EMBL/GenBank/DDBJ whole genome shotgun (WGS) entry which is preliminary data.</text>
</comment>
<name>A0ABT1CE37_9PROT</name>
<organism evidence="1 2">
    <name type="scientific">Asaia lannensis NBRC 102526</name>
    <dbReference type="NCBI Taxonomy" id="1307926"/>
    <lineage>
        <taxon>Bacteria</taxon>
        <taxon>Pseudomonadati</taxon>
        <taxon>Pseudomonadota</taxon>
        <taxon>Alphaproteobacteria</taxon>
        <taxon>Acetobacterales</taxon>
        <taxon>Acetobacteraceae</taxon>
        <taxon>Asaia</taxon>
    </lineage>
</organism>
<keyword evidence="2" id="KW-1185">Reference proteome</keyword>
<accession>A0ABT1CE37</accession>
<reference evidence="1 2" key="1">
    <citation type="submission" date="2022-06" db="EMBL/GenBank/DDBJ databases">
        <title>Whole-genome of Asaia lannensis strain LMG 27011T.</title>
        <authorList>
            <person name="Sombolestani A."/>
        </authorList>
    </citation>
    <scope>NUCLEOTIDE SEQUENCE [LARGE SCALE GENOMIC DNA]</scope>
    <source>
        <strain evidence="1 2">NBRC 102526</strain>
    </source>
</reference>
<sequence>MTRSLFVIALPLYVRPEQTGFLCSGTGFEARPYLTAGSASSRIFYPIC</sequence>
<dbReference type="RefSeq" id="WP_252848627.1">
    <property type="nucleotide sequence ID" value="NZ_BAPW01000012.1"/>
</dbReference>
<evidence type="ECO:0000313" key="2">
    <source>
        <dbReference type="Proteomes" id="UP001523401"/>
    </source>
</evidence>
<dbReference type="EMBL" id="JAMXQU010000002">
    <property type="protein sequence ID" value="MCO6159108.1"/>
    <property type="molecule type" value="Genomic_DNA"/>
</dbReference>
<gene>
    <name evidence="1" type="ORF">NF685_03570</name>
</gene>